<dbReference type="PRINTS" id="PR00812">
    <property type="entry name" value="BCTERIALGSPF"/>
</dbReference>
<feature type="domain" description="Type II secretion system protein GspF" evidence="8">
    <location>
        <begin position="277"/>
        <end position="396"/>
    </location>
</feature>
<evidence type="ECO:0000256" key="5">
    <source>
        <dbReference type="ARBA" id="ARBA00022989"/>
    </source>
</evidence>
<dbReference type="RefSeq" id="WP_369017501.1">
    <property type="nucleotide sequence ID" value="NZ_CP121689.1"/>
</dbReference>
<evidence type="ECO:0000256" key="3">
    <source>
        <dbReference type="ARBA" id="ARBA00022475"/>
    </source>
</evidence>
<evidence type="ECO:0000313" key="10">
    <source>
        <dbReference type="Proteomes" id="UP001461341"/>
    </source>
</evidence>
<keyword evidence="4 7" id="KW-0812">Transmembrane</keyword>
<evidence type="ECO:0000256" key="4">
    <source>
        <dbReference type="ARBA" id="ARBA00022692"/>
    </source>
</evidence>
<evidence type="ECO:0000256" key="1">
    <source>
        <dbReference type="ARBA" id="ARBA00004651"/>
    </source>
</evidence>
<dbReference type="Proteomes" id="UP001461341">
    <property type="component" value="Chromosome"/>
</dbReference>
<dbReference type="Gene3D" id="1.20.81.30">
    <property type="entry name" value="Type II secretion system (T2SS), domain F"/>
    <property type="match status" value="2"/>
</dbReference>
<accession>A0ABZ2Y8P0</accession>
<dbReference type="EMBL" id="CP121689">
    <property type="protein sequence ID" value="WZL75354.1"/>
    <property type="molecule type" value="Genomic_DNA"/>
</dbReference>
<evidence type="ECO:0000259" key="8">
    <source>
        <dbReference type="Pfam" id="PF00482"/>
    </source>
</evidence>
<dbReference type="Pfam" id="PF00482">
    <property type="entry name" value="T2SSF"/>
    <property type="match status" value="2"/>
</dbReference>
<evidence type="ECO:0000256" key="7">
    <source>
        <dbReference type="SAM" id="Phobius"/>
    </source>
</evidence>
<comment type="similarity">
    <text evidence="2">Belongs to the GSP F family.</text>
</comment>
<keyword evidence="10" id="KW-1185">Reference proteome</keyword>
<dbReference type="InterPro" id="IPR003004">
    <property type="entry name" value="GspF/PilC"/>
</dbReference>
<feature type="transmembrane region" description="Helical" evidence="7">
    <location>
        <begin position="171"/>
        <end position="193"/>
    </location>
</feature>
<keyword evidence="3" id="KW-1003">Cell membrane</keyword>
<dbReference type="InterPro" id="IPR018076">
    <property type="entry name" value="T2SS_GspF_dom"/>
</dbReference>
<gene>
    <name evidence="9" type="ORF">QBE54_07070</name>
</gene>
<name>A0ABZ2Y8P0_9BACT</name>
<dbReference type="PANTHER" id="PTHR30012:SF0">
    <property type="entry name" value="TYPE II SECRETION SYSTEM PROTEIN F-RELATED"/>
    <property type="match status" value="1"/>
</dbReference>
<protein>
    <submittedName>
        <fullName evidence="9">Type II secretion system F family protein</fullName>
    </submittedName>
</protein>
<organism evidence="9 10">
    <name type="scientific">Thermatribacter velox</name>
    <dbReference type="NCBI Taxonomy" id="3039681"/>
    <lineage>
        <taxon>Bacteria</taxon>
        <taxon>Pseudomonadati</taxon>
        <taxon>Atribacterota</taxon>
        <taxon>Atribacteria</taxon>
        <taxon>Atribacterales</taxon>
        <taxon>Thermatribacteraceae</taxon>
        <taxon>Thermatribacter</taxon>
    </lineage>
</organism>
<feature type="transmembrane region" description="Helical" evidence="7">
    <location>
        <begin position="224"/>
        <end position="244"/>
    </location>
</feature>
<sequence>MPSFVYRARDFSGKLIEGKLEAQSEREVAAVLRERGYFVTAIQEDRPQFLQKEVRLSLGTQRVGLKDLALFARGLAVMLEAGVPLLSALSSLAQQTSNRSFATVIRDIASKIERGYSFSQAVAEHVNVFGRVFLGMVRSGEAGGSLDSALSSLADYFDWEKDLRDKVQSAMYYPVILLVAMIAASFFMVYFVFPQFVMLFEGLNIELPLPTKLLLSMVRLVNTYWYAVYGGLLGSFASFLLYAKSERGRRWWDRKKHRLMLFGELFQKLVLSRFSWVLSGLLRSGMSMVQALEVTAEAVSDYYVADILREIASKIRQGRNLTQSMGDYSFFPPLLLQMVSVGEESGNLEATLKRANELYDKEVKIFVERLSTMIEPILTLIVGVGVFFIALAFFMPIFEMASQGMQSSGF</sequence>
<reference evidence="9 10" key="1">
    <citation type="submission" date="2023-03" db="EMBL/GenBank/DDBJ databases">
        <title>Novel Species.</title>
        <authorList>
            <person name="Ma S."/>
        </authorList>
    </citation>
    <scope>NUCLEOTIDE SEQUENCE [LARGE SCALE GENOMIC DNA]</scope>
    <source>
        <strain evidence="9 10">B11</strain>
    </source>
</reference>
<feature type="transmembrane region" description="Helical" evidence="7">
    <location>
        <begin position="377"/>
        <end position="398"/>
    </location>
</feature>
<evidence type="ECO:0000256" key="2">
    <source>
        <dbReference type="ARBA" id="ARBA00005745"/>
    </source>
</evidence>
<dbReference type="PANTHER" id="PTHR30012">
    <property type="entry name" value="GENERAL SECRETION PATHWAY PROTEIN"/>
    <property type="match status" value="1"/>
</dbReference>
<keyword evidence="5 7" id="KW-1133">Transmembrane helix</keyword>
<feature type="domain" description="Type II secretion system protein GspF" evidence="8">
    <location>
        <begin position="71"/>
        <end position="194"/>
    </location>
</feature>
<proteinExistence type="inferred from homology"/>
<dbReference type="InterPro" id="IPR042094">
    <property type="entry name" value="T2SS_GspF_sf"/>
</dbReference>
<evidence type="ECO:0000256" key="6">
    <source>
        <dbReference type="ARBA" id="ARBA00023136"/>
    </source>
</evidence>
<evidence type="ECO:0000313" key="9">
    <source>
        <dbReference type="EMBL" id="WZL75354.1"/>
    </source>
</evidence>
<comment type="subcellular location">
    <subcellularLocation>
        <location evidence="1">Cell membrane</location>
        <topology evidence="1">Multi-pass membrane protein</topology>
    </subcellularLocation>
</comment>
<keyword evidence="6 7" id="KW-0472">Membrane</keyword>